<feature type="domain" description="Helix-turn-helix" evidence="1">
    <location>
        <begin position="54"/>
        <end position="106"/>
    </location>
</feature>
<sequence length="231" mass="26948">MDECFKILNQQSQYIRHTRETTRNGWLPYLNTQVKLSKGIVSVKWYRKETSKNILIHANSAHPTAMKRAVVRNMFKTAVEICTGEVERSESRIIAFRIARSNGYSIPQRKPRTSAEHHDHSQREHRLPLFLPFISDRFSAAIHWCLHRAQLQNDVLLVSIPNDNIRTQLVRNRLYDRECKTEYCVICLYGKVDDCTKVGVVYQIQCLDCNAIYVHCRDRQSDQHTNKGAFG</sequence>
<dbReference type="Pfam" id="PF26215">
    <property type="entry name" value="HTH_animal"/>
    <property type="match status" value="1"/>
</dbReference>
<evidence type="ECO:0000313" key="2">
    <source>
        <dbReference type="EMBL" id="EYC37596.1"/>
    </source>
</evidence>
<dbReference type="OrthoDB" id="5831138at2759"/>
<name>A0A016WDD4_9BILA</name>
<reference evidence="3" key="1">
    <citation type="journal article" date="2015" name="Nat. Genet.">
        <title>The genome and transcriptome of the zoonotic hookworm Ancylostoma ceylanicum identify infection-specific gene families.</title>
        <authorList>
            <person name="Schwarz E.M."/>
            <person name="Hu Y."/>
            <person name="Antoshechkin I."/>
            <person name="Miller M.M."/>
            <person name="Sternberg P.W."/>
            <person name="Aroian R.V."/>
        </authorList>
    </citation>
    <scope>NUCLEOTIDE SEQUENCE</scope>
    <source>
        <strain evidence="3">HY135</strain>
    </source>
</reference>
<dbReference type="Proteomes" id="UP000024635">
    <property type="component" value="Unassembled WGS sequence"/>
</dbReference>
<dbReference type="InterPro" id="IPR058912">
    <property type="entry name" value="HTH_animal"/>
</dbReference>
<evidence type="ECO:0000259" key="1">
    <source>
        <dbReference type="Pfam" id="PF26215"/>
    </source>
</evidence>
<dbReference type="EMBL" id="JARK01000377">
    <property type="protein sequence ID" value="EYC37596.1"/>
    <property type="molecule type" value="Genomic_DNA"/>
</dbReference>
<keyword evidence="3" id="KW-1185">Reference proteome</keyword>
<evidence type="ECO:0000313" key="3">
    <source>
        <dbReference type="Proteomes" id="UP000024635"/>
    </source>
</evidence>
<gene>
    <name evidence="2" type="primary">Acey_s0777.g2278</name>
    <name evidence="2" type="ORF">Y032_0777g2278</name>
</gene>
<dbReference type="PANTHER" id="PTHR21301">
    <property type="entry name" value="REVERSE TRANSCRIPTASE"/>
    <property type="match status" value="1"/>
</dbReference>
<comment type="caution">
    <text evidence="2">The sequence shown here is derived from an EMBL/GenBank/DDBJ whole genome shotgun (WGS) entry which is preliminary data.</text>
</comment>
<protein>
    <recommendedName>
        <fullName evidence="1">Helix-turn-helix domain-containing protein</fullName>
    </recommendedName>
</protein>
<dbReference type="PANTHER" id="PTHR21301:SF10">
    <property type="entry name" value="REVERSE TRANSCRIPTASE DOMAIN-CONTAINING PROTEIN"/>
    <property type="match status" value="1"/>
</dbReference>
<organism evidence="2 3">
    <name type="scientific">Ancylostoma ceylanicum</name>
    <dbReference type="NCBI Taxonomy" id="53326"/>
    <lineage>
        <taxon>Eukaryota</taxon>
        <taxon>Metazoa</taxon>
        <taxon>Ecdysozoa</taxon>
        <taxon>Nematoda</taxon>
        <taxon>Chromadorea</taxon>
        <taxon>Rhabditida</taxon>
        <taxon>Rhabditina</taxon>
        <taxon>Rhabditomorpha</taxon>
        <taxon>Strongyloidea</taxon>
        <taxon>Ancylostomatidae</taxon>
        <taxon>Ancylostomatinae</taxon>
        <taxon>Ancylostoma</taxon>
    </lineage>
</organism>
<accession>A0A016WDD4</accession>
<proteinExistence type="predicted"/>
<dbReference type="AlphaFoldDB" id="A0A016WDD4"/>